<dbReference type="PANTHER" id="PTHR22951:SF16">
    <property type="entry name" value="PHOSPHATIDYLINOSITOL-BINDING CLATHRIN ASSEMBLY PROTEIN"/>
    <property type="match status" value="1"/>
</dbReference>
<dbReference type="GO" id="GO:0032050">
    <property type="term" value="F:clathrin heavy chain binding"/>
    <property type="evidence" value="ECO:0007669"/>
    <property type="project" value="TreeGrafter"/>
</dbReference>
<dbReference type="SUPFAM" id="SSF89009">
    <property type="entry name" value="GAT-like domain"/>
    <property type="match status" value="1"/>
</dbReference>
<dbReference type="GO" id="GO:0072583">
    <property type="term" value="P:clathrin-dependent endocytosis"/>
    <property type="evidence" value="ECO:0007669"/>
    <property type="project" value="InterPro"/>
</dbReference>
<evidence type="ECO:0000256" key="22">
    <source>
        <dbReference type="SAM" id="MobiDB-lite"/>
    </source>
</evidence>
<evidence type="ECO:0000256" key="10">
    <source>
        <dbReference type="ARBA" id="ARBA00022583"/>
    </source>
</evidence>
<dbReference type="InterPro" id="IPR008942">
    <property type="entry name" value="ENTH_VHS"/>
</dbReference>
<feature type="domain" description="ENTH" evidence="23">
    <location>
        <begin position="14"/>
        <end position="145"/>
    </location>
</feature>
<dbReference type="CDD" id="cd16985">
    <property type="entry name" value="ANTH_N_AP180"/>
    <property type="match status" value="1"/>
</dbReference>
<dbReference type="FunFam" id="1.25.40.90:FF:000001">
    <property type="entry name" value="phosphatidylinositol-binding clathrin assembly protein-like isoform X1"/>
    <property type="match status" value="1"/>
</dbReference>
<feature type="coiled-coil region" evidence="21">
    <location>
        <begin position="321"/>
        <end position="348"/>
    </location>
</feature>
<dbReference type="Pfam" id="PF07651">
    <property type="entry name" value="ANTH"/>
    <property type="match status" value="1"/>
</dbReference>
<evidence type="ECO:0000256" key="13">
    <source>
        <dbReference type="ARBA" id="ARBA00023034"/>
    </source>
</evidence>
<evidence type="ECO:0000256" key="12">
    <source>
        <dbReference type="ARBA" id="ARBA00022990"/>
    </source>
</evidence>
<dbReference type="GO" id="GO:0005794">
    <property type="term" value="C:Golgi apparatus"/>
    <property type="evidence" value="ECO:0007669"/>
    <property type="project" value="UniProtKB-SubCell"/>
</dbReference>
<keyword evidence="26" id="KW-1185">Reference proteome</keyword>
<dbReference type="GO" id="GO:0016185">
    <property type="term" value="P:synaptic vesicle budding from presynaptic endocytic zone membrane"/>
    <property type="evidence" value="ECO:0007669"/>
    <property type="project" value="TreeGrafter"/>
</dbReference>
<evidence type="ECO:0000313" key="26">
    <source>
        <dbReference type="Proteomes" id="UP000335636"/>
    </source>
</evidence>
<dbReference type="SMART" id="SM00273">
    <property type="entry name" value="ENTH"/>
    <property type="match status" value="1"/>
</dbReference>
<keyword evidence="16" id="KW-0539">Nucleus</keyword>
<keyword evidence="11" id="KW-0832">Ubl conjugation</keyword>
<keyword evidence="17" id="KW-0968">Cytoplasmic vesicle</keyword>
<evidence type="ECO:0000256" key="5">
    <source>
        <dbReference type="ARBA" id="ARBA00004600"/>
    </source>
</evidence>
<dbReference type="PANTHER" id="PTHR22951">
    <property type="entry name" value="CLATHRIN ASSEMBLY PROTEIN"/>
    <property type="match status" value="1"/>
</dbReference>
<comment type="subcellular location">
    <subcellularLocation>
        <location evidence="3">Cell membrane</location>
    </subcellularLocation>
    <subcellularLocation>
        <location evidence="2">Cytoplasmic vesicle</location>
        <location evidence="2">Clathrin-coated vesicle</location>
    </subcellularLocation>
    <subcellularLocation>
        <location evidence="4">Golgi apparatus</location>
    </subcellularLocation>
    <subcellularLocation>
        <location evidence="5">Membrane</location>
        <location evidence="5">Clathrin-coated pit</location>
    </subcellularLocation>
    <subcellularLocation>
        <location evidence="1">Nucleus</location>
    </subcellularLocation>
</comment>
<dbReference type="EMBL" id="CABDUW010001481">
    <property type="protein sequence ID" value="VTJ81967.1"/>
    <property type="molecule type" value="Genomic_DNA"/>
</dbReference>
<evidence type="ECO:0000256" key="14">
    <source>
        <dbReference type="ARBA" id="ARBA00023136"/>
    </source>
</evidence>
<evidence type="ECO:0000256" key="2">
    <source>
        <dbReference type="ARBA" id="ARBA00004132"/>
    </source>
</evidence>
<dbReference type="Proteomes" id="UP000335636">
    <property type="component" value="Unassembled WGS sequence"/>
</dbReference>
<dbReference type="PROSITE" id="PS50942">
    <property type="entry name" value="ENTH"/>
    <property type="match status" value="1"/>
</dbReference>
<evidence type="ECO:0000256" key="20">
    <source>
        <dbReference type="ARBA" id="ARBA00068054"/>
    </source>
</evidence>
<evidence type="ECO:0000256" key="21">
    <source>
        <dbReference type="SAM" id="Coils"/>
    </source>
</evidence>
<evidence type="ECO:0000256" key="18">
    <source>
        <dbReference type="ARBA" id="ARBA00055144"/>
    </source>
</evidence>
<keyword evidence="7" id="KW-1003">Cell membrane</keyword>
<evidence type="ECO:0000313" key="25">
    <source>
        <dbReference type="EMBL" id="VTJ81967.1"/>
    </source>
</evidence>
<evidence type="ECO:0000256" key="17">
    <source>
        <dbReference type="ARBA" id="ARBA00023329"/>
    </source>
</evidence>
<evidence type="ECO:0000256" key="3">
    <source>
        <dbReference type="ARBA" id="ARBA00004236"/>
    </source>
</evidence>
<dbReference type="Gene3D" id="1.25.40.90">
    <property type="match status" value="1"/>
</dbReference>
<dbReference type="GO" id="GO:0005546">
    <property type="term" value="F:phosphatidylinositol-4,5-bisphosphate binding"/>
    <property type="evidence" value="ECO:0007669"/>
    <property type="project" value="TreeGrafter"/>
</dbReference>
<keyword evidence="14" id="KW-0472">Membrane</keyword>
<evidence type="ECO:0000256" key="19">
    <source>
        <dbReference type="ARBA" id="ARBA00061829"/>
    </source>
</evidence>
<dbReference type="GO" id="GO:0005545">
    <property type="term" value="F:1-phosphatidylinositol binding"/>
    <property type="evidence" value="ECO:0007669"/>
    <property type="project" value="InterPro"/>
</dbReference>
<dbReference type="GO" id="GO:0030136">
    <property type="term" value="C:clathrin-coated vesicle"/>
    <property type="evidence" value="ECO:0007669"/>
    <property type="project" value="UniProtKB-SubCell"/>
</dbReference>
<reference evidence="25 26" key="1">
    <citation type="submission" date="2019-04" db="EMBL/GenBank/DDBJ databases">
        <authorList>
            <person name="Alioto T."/>
            <person name="Alioto T."/>
        </authorList>
    </citation>
    <scope>NUCLEOTIDE SEQUENCE [LARGE SCALE GENOMIC DNA]</scope>
</reference>
<keyword evidence="10" id="KW-0254">Endocytosis</keyword>
<dbReference type="GO" id="GO:0008021">
    <property type="term" value="C:synaptic vesicle"/>
    <property type="evidence" value="ECO:0007669"/>
    <property type="project" value="TreeGrafter"/>
</dbReference>
<reference evidence="24" key="2">
    <citation type="submission" date="2020-08" db="EMBL/GenBank/DDBJ databases">
        <authorList>
            <person name="Shumante A."/>
            <person name="Zimin A.V."/>
            <person name="Puiu D."/>
            <person name="Salzberg S.L."/>
        </authorList>
    </citation>
    <scope>NUCLEOTIDE SEQUENCE</scope>
    <source>
        <strain evidence="24">WC2-LM</strain>
        <tissue evidence="24">Liver</tissue>
    </source>
</reference>
<comment type="function">
    <text evidence="18">Cytoplasmic adapter protein that plays a critical role in clathrin-mediated endocytosis which is important in processes such as internalization of cell receptors, synaptic transmission or removal of apoptotic cells. Recruits AP-2 and attaches clathrin triskelions to the cytoplasmic side of plasma membrane leading to clathrin-coated vesicles (CCVs) assembly. Furthermore, regulates clathrin-coated vesicle size and maturation by directly sensing and driving membrane curvature. In addition to binding to clathrin, mediates the endocytosis of small R-SNARES (Soluble NSF Attachment Protein REceptors) between plasma membranes and endosomes including VAMP2, VAMP3, VAMP4, VAMP7 or VAMP8. In turn, PICALM-dependent SNARE endocytosis is required for the formation and maturation of autophagic precursors. Modulates thereby autophagy and the turnover of autophagy substrates such as MAPT/TAU or amyloid precursor protein cleaved C-terminal fragment (APP-CTF).</text>
</comment>
<gene>
    <name evidence="24" type="ORF">GHT09_015432</name>
    <name evidence="25" type="ORF">MONAX_5E042482</name>
</gene>
<dbReference type="GO" id="GO:0005905">
    <property type="term" value="C:clathrin-coated pit"/>
    <property type="evidence" value="ECO:0007669"/>
    <property type="project" value="UniProtKB-SubCell"/>
</dbReference>
<name>A0A5E4CJB4_MARMO</name>
<dbReference type="GO" id="GO:0000149">
    <property type="term" value="F:SNARE binding"/>
    <property type="evidence" value="ECO:0007669"/>
    <property type="project" value="TreeGrafter"/>
</dbReference>
<sequence length="602" mass="65424">MSGQSLTDRITAAQHSVTGSAVSKTVCKATTHEIMGPKKKHLDYLIQCTNEMNVNIPQLADSLFERTTNSSWVVVFKSLITTHHLMVYGNERFIQYLASRNTLFNLSNFLDKSGLQGYDMSTFIRRYSRYLNEKAVSYRQVAFDFTKVKRGADGVMRTMNTEKLLKTVPIIQNQMDALLDFNVNSNELTNGVINAAFMLLFKDAIRLFAAYNEGIINLLEKYFDMKKNQCKEGLDIYKKFLTRMTRISEFLKVAEQVGIDRGDIPDLSQAPSSLLDALEQHLASLEGKKIKDSTAASRATTLSNAVSSLASTGLSLTKVDEREKQAALEEEQARLKALKEQRLKELAKKPHTSLTTAASPVSTSAGGIMTAPAIDIFSTPSSSNSTSKLPNDLLDLQQPTFHPSVHPMSSTSQVASTWGGFTPSPVAQSHPSAGLNVDFESVFGNKSTNVIVDSGGFDELGGLLKPTVASQNQSLPVAKLPPNKLVSDDLDSSLANLVGNLGIGNGTTKNDVNWSQPGEKKLTGGSNWQPKVAPTTAWNAATMAPPVMAYPATTPTGMLGYGIPPQMGSVPVMTQPTLIYSQPVMRPPNPFGPVSGAQIQFM</sequence>
<evidence type="ECO:0000256" key="6">
    <source>
        <dbReference type="ARBA" id="ARBA00008011"/>
    </source>
</evidence>
<dbReference type="GO" id="GO:0005634">
    <property type="term" value="C:nucleus"/>
    <property type="evidence" value="ECO:0007669"/>
    <property type="project" value="UniProtKB-SubCell"/>
</dbReference>
<dbReference type="GO" id="GO:0048268">
    <property type="term" value="P:clathrin coat assembly"/>
    <property type="evidence" value="ECO:0007669"/>
    <property type="project" value="InterPro"/>
</dbReference>
<keyword evidence="21" id="KW-0175">Coiled coil</keyword>
<dbReference type="FunFam" id="1.20.58.150:FF:000001">
    <property type="entry name" value="phosphatidylinositol-binding clathrin assembly protein-like isoform X1"/>
    <property type="match status" value="1"/>
</dbReference>
<keyword evidence="9" id="KW-0597">Phosphoprotein</keyword>
<dbReference type="InterPro" id="IPR013809">
    <property type="entry name" value="ENTH"/>
</dbReference>
<dbReference type="SUPFAM" id="SSF48464">
    <property type="entry name" value="ENTH/VHS domain"/>
    <property type="match status" value="1"/>
</dbReference>
<dbReference type="InterPro" id="IPR014712">
    <property type="entry name" value="ANTH_dom_sf"/>
</dbReference>
<evidence type="ECO:0000256" key="1">
    <source>
        <dbReference type="ARBA" id="ARBA00004123"/>
    </source>
</evidence>
<dbReference type="Proteomes" id="UP000662637">
    <property type="component" value="Unassembled WGS sequence"/>
</dbReference>
<evidence type="ECO:0000256" key="9">
    <source>
        <dbReference type="ARBA" id="ARBA00022553"/>
    </source>
</evidence>
<keyword evidence="15" id="KW-0168">Coated pit</keyword>
<proteinExistence type="inferred from homology"/>
<organism evidence="25 26">
    <name type="scientific">Marmota monax</name>
    <name type="common">Woodchuck</name>
    <dbReference type="NCBI Taxonomy" id="9995"/>
    <lineage>
        <taxon>Eukaryota</taxon>
        <taxon>Metazoa</taxon>
        <taxon>Chordata</taxon>
        <taxon>Craniata</taxon>
        <taxon>Vertebrata</taxon>
        <taxon>Euteleostomi</taxon>
        <taxon>Mammalia</taxon>
        <taxon>Eutheria</taxon>
        <taxon>Euarchontoglires</taxon>
        <taxon>Glires</taxon>
        <taxon>Rodentia</taxon>
        <taxon>Sciuromorpha</taxon>
        <taxon>Sciuridae</taxon>
        <taxon>Xerinae</taxon>
        <taxon>Marmotini</taxon>
        <taxon>Marmota</taxon>
    </lineage>
</organism>
<dbReference type="GO" id="GO:0048813">
    <property type="term" value="P:dendrite morphogenesis"/>
    <property type="evidence" value="ECO:0007669"/>
    <property type="project" value="UniProtKB-ARBA"/>
</dbReference>
<dbReference type="GO" id="GO:0098894">
    <property type="term" value="C:extrinsic component of presynaptic endocytic zone membrane"/>
    <property type="evidence" value="ECO:0007669"/>
    <property type="project" value="TreeGrafter"/>
</dbReference>
<feature type="region of interest" description="Disordered" evidence="22">
    <location>
        <begin position="509"/>
        <end position="530"/>
    </location>
</feature>
<evidence type="ECO:0000256" key="7">
    <source>
        <dbReference type="ARBA" id="ARBA00022475"/>
    </source>
</evidence>
<evidence type="ECO:0000256" key="8">
    <source>
        <dbReference type="ARBA" id="ARBA00022499"/>
    </source>
</evidence>
<evidence type="ECO:0000256" key="15">
    <source>
        <dbReference type="ARBA" id="ARBA00023176"/>
    </source>
</evidence>
<evidence type="ECO:0000313" key="24">
    <source>
        <dbReference type="EMBL" id="KAF7473896.1"/>
    </source>
</evidence>
<keyword evidence="8" id="KW-1017">Isopeptide bond</keyword>
<keyword evidence="13" id="KW-0333">Golgi apparatus</keyword>
<evidence type="ECO:0000256" key="4">
    <source>
        <dbReference type="ARBA" id="ARBA00004555"/>
    </source>
</evidence>
<protein>
    <recommendedName>
        <fullName evidence="20">Phosphatidylinositol-binding clathrin assembly protein</fullName>
    </recommendedName>
</protein>
<dbReference type="Gene3D" id="1.20.58.150">
    <property type="entry name" value="ANTH domain"/>
    <property type="match status" value="1"/>
</dbReference>
<dbReference type="InterPro" id="IPR045192">
    <property type="entry name" value="AP180-like"/>
</dbReference>
<accession>A0A5E4CJB4</accession>
<evidence type="ECO:0000259" key="23">
    <source>
        <dbReference type="PROSITE" id="PS50942"/>
    </source>
</evidence>
<evidence type="ECO:0000256" key="11">
    <source>
        <dbReference type="ARBA" id="ARBA00022843"/>
    </source>
</evidence>
<comment type="subunit">
    <text evidence="19">Binds to clathrin; involves primarily the C-terminal sequences, but the full-length protein is required for full binding capacity. Binds phosphatidylinositol 4,5- bisphosphate. Interacts with PIMREG; this interaction may change the subcellular location into the nucleus. Interacts with AP2A1 (via its alpha-appendage domain). Interacts (via N-terminus) with VAMP2; VAMP3; VAMP7 and VAMP8 (Via N-terminus). Interacts with LC3/MAP1LC3A.</text>
</comment>
<dbReference type="InterPro" id="IPR011417">
    <property type="entry name" value="ANTH_dom"/>
</dbReference>
<dbReference type="AlphaFoldDB" id="A0A5E4CJB4"/>
<keyword evidence="12" id="KW-0007">Acetylation</keyword>
<dbReference type="EMBL" id="WJEC01004692">
    <property type="protein sequence ID" value="KAF7473896.1"/>
    <property type="molecule type" value="Genomic_DNA"/>
</dbReference>
<comment type="similarity">
    <text evidence="6">Belongs to the PICALM/SNAP91 family.</text>
</comment>
<evidence type="ECO:0000256" key="16">
    <source>
        <dbReference type="ARBA" id="ARBA00023242"/>
    </source>
</evidence>